<dbReference type="InterPro" id="IPR052194">
    <property type="entry name" value="MESH1"/>
</dbReference>
<dbReference type="EMBL" id="JARTMM010000119">
    <property type="protein sequence ID" value="MDK4883657.1"/>
    <property type="molecule type" value="Genomic_DNA"/>
</dbReference>
<dbReference type="Proteomes" id="UP001174156">
    <property type="component" value="Unassembled WGS sequence"/>
</dbReference>
<proteinExistence type="predicted"/>
<reference evidence="3" key="3">
    <citation type="submission" date="2024-01" db="EMBL/GenBank/DDBJ databases">
        <authorList>
            <person name="Macesic N."/>
        </authorList>
    </citation>
    <scope>NUCLEOTIDE SEQUENCE</scope>
    <source>
        <strain evidence="3">CPO519</strain>
    </source>
</reference>
<dbReference type="SMART" id="SM00471">
    <property type="entry name" value="HDc"/>
    <property type="match status" value="1"/>
</dbReference>
<dbReference type="Gene3D" id="1.10.3210.10">
    <property type="entry name" value="Hypothetical protein af1432"/>
    <property type="match status" value="1"/>
</dbReference>
<dbReference type="PROSITE" id="PS51831">
    <property type="entry name" value="HD"/>
    <property type="match status" value="1"/>
</dbReference>
<evidence type="ECO:0000313" key="4">
    <source>
        <dbReference type="Proteomes" id="UP001174156"/>
    </source>
</evidence>
<reference evidence="3 4" key="1">
    <citation type="journal article" date="2023" name="Nat. Commun.">
        <title>Genomic dissection of endemic carbapenem resistance reveals metallo-beta-lactamase dissemination through clonal, plasmid and integron transfer.</title>
        <authorList>
            <person name="Macesic N."/>
            <person name="Hawkey J."/>
            <person name="Vezina B."/>
            <person name="Wisniewski J.A."/>
            <person name="Cottingham H."/>
            <person name="Blakeway L.V."/>
            <person name="Harshegyi T."/>
            <person name="Pragastis K."/>
            <person name="Badoordeen G.Z."/>
            <person name="Dennison A."/>
            <person name="Spelman D.W."/>
            <person name="Jenney A.W.J."/>
            <person name="Peleg A.Y."/>
        </authorList>
    </citation>
    <scope>NUCLEOTIDE SEQUENCE [LARGE SCALE GENOMIC DNA]</scope>
    <source>
        <strain evidence="3 4">CPO519</strain>
    </source>
</reference>
<dbReference type="InterPro" id="IPR006674">
    <property type="entry name" value="HD_domain"/>
</dbReference>
<evidence type="ECO:0000313" key="3">
    <source>
        <dbReference type="EMBL" id="MEC5498652.1"/>
    </source>
</evidence>
<accession>A0AA90HUE2</accession>
<feature type="domain" description="HD" evidence="1">
    <location>
        <begin position="56"/>
        <end position="151"/>
    </location>
</feature>
<gene>
    <name evidence="3" type="ORF">P9867_020090</name>
    <name evidence="2" type="ORF">P9867_18985</name>
</gene>
<evidence type="ECO:0000259" key="1">
    <source>
        <dbReference type="PROSITE" id="PS51831"/>
    </source>
</evidence>
<organism evidence="2">
    <name type="scientific">Acinetobacter baumannii</name>
    <dbReference type="NCBI Taxonomy" id="470"/>
    <lineage>
        <taxon>Bacteria</taxon>
        <taxon>Pseudomonadati</taxon>
        <taxon>Pseudomonadota</taxon>
        <taxon>Gammaproteobacteria</taxon>
        <taxon>Moraxellales</taxon>
        <taxon>Moraxellaceae</taxon>
        <taxon>Acinetobacter</taxon>
        <taxon>Acinetobacter calcoaceticus/baumannii complex</taxon>
    </lineage>
</organism>
<dbReference type="GO" id="GO:0008893">
    <property type="term" value="F:guanosine-3',5'-bis(diphosphate) 3'-diphosphatase activity"/>
    <property type="evidence" value="ECO:0007669"/>
    <property type="project" value="TreeGrafter"/>
</dbReference>
<dbReference type="InterPro" id="IPR003607">
    <property type="entry name" value="HD/PDEase_dom"/>
</dbReference>
<dbReference type="Pfam" id="PF13328">
    <property type="entry name" value="HD_4"/>
    <property type="match status" value="1"/>
</dbReference>
<reference evidence="2" key="2">
    <citation type="submission" date="2023-01" db="EMBL/GenBank/DDBJ databases">
        <title>Genomic dissection of endemic carbapenem resistance: metallo-beta-lactamase gene dissemination through clonal, plasmid and integron transfer pathways.</title>
        <authorList>
            <person name="Macesic N."/>
        </authorList>
    </citation>
    <scope>NUCLEOTIDE SEQUENCE</scope>
    <source>
        <strain evidence="2">CPO519</strain>
    </source>
</reference>
<dbReference type="PANTHER" id="PTHR46246">
    <property type="entry name" value="GUANOSINE-3',5'-BIS(DIPHOSPHATE) 3'-PYROPHOSPHOHYDROLASE MESH1"/>
    <property type="match status" value="1"/>
</dbReference>
<dbReference type="PANTHER" id="PTHR46246:SF1">
    <property type="entry name" value="GUANOSINE-3',5'-BIS(DIPHOSPHATE) 3'-PYROPHOSPHOHYDROLASE MESH1"/>
    <property type="match status" value="1"/>
</dbReference>
<dbReference type="SUPFAM" id="SSF109604">
    <property type="entry name" value="HD-domain/PDEase-like"/>
    <property type="match status" value="1"/>
</dbReference>
<name>A0AA90HUE2_ACIBA</name>
<evidence type="ECO:0000313" key="2">
    <source>
        <dbReference type="EMBL" id="MDK4883657.1"/>
    </source>
</evidence>
<comment type="caution">
    <text evidence="2">The sequence shown here is derived from an EMBL/GenBank/DDBJ whole genome shotgun (WGS) entry which is preliminary data.</text>
</comment>
<protein>
    <submittedName>
        <fullName evidence="2">HD domain-containing protein</fullName>
    </submittedName>
</protein>
<sequence>MNQAALYPCKISTVWNLVSMPLVEEYSNSSQKLLYALQFAANAHKAQRRKYDGSPYINHLIEVANLLASKENIADSDVLIASLLHDILEDTPVSHEELTELFGRKVADLVSELTDDKTLTLQERRDKQIRELPAKSIEYKAIKLADHCSNISAIPESWEPERVKAYREWSWSIAELCVDACTHLEKEYKKRYGETSRIQVRPSL</sequence>
<dbReference type="AlphaFoldDB" id="A0AA90HUE2"/>
<dbReference type="EMBL" id="JARTMM020000002">
    <property type="protein sequence ID" value="MEC5498652.1"/>
    <property type="molecule type" value="Genomic_DNA"/>
</dbReference>